<dbReference type="GO" id="GO:0005524">
    <property type="term" value="F:ATP binding"/>
    <property type="evidence" value="ECO:0007669"/>
    <property type="project" value="UniProtKB-KW"/>
</dbReference>
<dbReference type="SMART" id="SM00382">
    <property type="entry name" value="AAA"/>
    <property type="match status" value="1"/>
</dbReference>
<evidence type="ECO:0000256" key="1">
    <source>
        <dbReference type="ARBA" id="ARBA00005417"/>
    </source>
</evidence>
<evidence type="ECO:0000313" key="7">
    <source>
        <dbReference type="Proteomes" id="UP000187464"/>
    </source>
</evidence>
<dbReference type="InterPro" id="IPR003593">
    <property type="entry name" value="AAA+_ATPase"/>
</dbReference>
<dbReference type="InterPro" id="IPR017871">
    <property type="entry name" value="ABC_transporter-like_CS"/>
</dbReference>
<dbReference type="RefSeq" id="WP_076928469.1">
    <property type="nucleotide sequence ID" value="NZ_LT605205.1"/>
</dbReference>
<evidence type="ECO:0000256" key="2">
    <source>
        <dbReference type="ARBA" id="ARBA00022448"/>
    </source>
</evidence>
<dbReference type="FunFam" id="3.40.50.300:FF:000134">
    <property type="entry name" value="Iron-enterobactin ABC transporter ATP-binding protein"/>
    <property type="match status" value="1"/>
</dbReference>
<dbReference type="PROSITE" id="PS50893">
    <property type="entry name" value="ABC_TRANSPORTER_2"/>
    <property type="match status" value="1"/>
</dbReference>
<keyword evidence="3" id="KW-0547">Nucleotide-binding</keyword>
<dbReference type="PANTHER" id="PTHR42734:SF17">
    <property type="entry name" value="METAL TRANSPORT SYSTEM ATP-BINDING PROTEIN TM_0124-RELATED"/>
    <property type="match status" value="1"/>
</dbReference>
<dbReference type="SUPFAM" id="SSF52540">
    <property type="entry name" value="P-loop containing nucleoside triphosphate hydrolases"/>
    <property type="match status" value="1"/>
</dbReference>
<comment type="similarity">
    <text evidence="1">Belongs to the ABC transporter superfamily.</text>
</comment>
<dbReference type="CDD" id="cd03235">
    <property type="entry name" value="ABC_Metallic_Cations"/>
    <property type="match status" value="1"/>
</dbReference>
<evidence type="ECO:0000256" key="4">
    <source>
        <dbReference type="ARBA" id="ARBA00022840"/>
    </source>
</evidence>
<dbReference type="InterPro" id="IPR027417">
    <property type="entry name" value="P-loop_NTPase"/>
</dbReference>
<proteinExistence type="inferred from homology"/>
<name>A0A1R3SZA0_9BACT</name>
<dbReference type="GO" id="GO:0016887">
    <property type="term" value="F:ATP hydrolysis activity"/>
    <property type="evidence" value="ECO:0007669"/>
    <property type="project" value="InterPro"/>
</dbReference>
<dbReference type="KEGG" id="psac:PSM36_0287"/>
<dbReference type="InterPro" id="IPR050153">
    <property type="entry name" value="Metal_Ion_Import_ABC"/>
</dbReference>
<keyword evidence="2" id="KW-0813">Transport</keyword>
<keyword evidence="7" id="KW-1185">Reference proteome</keyword>
<dbReference type="InterPro" id="IPR003439">
    <property type="entry name" value="ABC_transporter-like_ATP-bd"/>
</dbReference>
<accession>A0A1R3SZA0</accession>
<organism evidence="6 7">
    <name type="scientific">Proteiniphilum saccharofermentans</name>
    <dbReference type="NCBI Taxonomy" id="1642647"/>
    <lineage>
        <taxon>Bacteria</taxon>
        <taxon>Pseudomonadati</taxon>
        <taxon>Bacteroidota</taxon>
        <taxon>Bacteroidia</taxon>
        <taxon>Bacteroidales</taxon>
        <taxon>Dysgonomonadaceae</taxon>
        <taxon>Proteiniphilum</taxon>
    </lineage>
</organism>
<evidence type="ECO:0000256" key="3">
    <source>
        <dbReference type="ARBA" id="ARBA00022741"/>
    </source>
</evidence>
<evidence type="ECO:0000313" key="6">
    <source>
        <dbReference type="EMBL" id="SCD19122.1"/>
    </source>
</evidence>
<protein>
    <submittedName>
        <fullName evidence="6">ABC-type Mn2+/Zn2+ transport system</fullName>
    </submittedName>
</protein>
<evidence type="ECO:0000259" key="5">
    <source>
        <dbReference type="PROSITE" id="PS50893"/>
    </source>
</evidence>
<dbReference type="Pfam" id="PF00005">
    <property type="entry name" value="ABC_tran"/>
    <property type="match status" value="1"/>
</dbReference>
<dbReference type="Proteomes" id="UP000187464">
    <property type="component" value="Chromosome I"/>
</dbReference>
<gene>
    <name evidence="6" type="ORF">PSM36_0287</name>
</gene>
<dbReference type="PROSITE" id="PS00211">
    <property type="entry name" value="ABC_TRANSPORTER_1"/>
    <property type="match status" value="1"/>
</dbReference>
<feature type="domain" description="ABC transporter" evidence="5">
    <location>
        <begin position="5"/>
        <end position="237"/>
    </location>
</feature>
<dbReference type="Gene3D" id="3.40.50.300">
    <property type="entry name" value="P-loop containing nucleotide triphosphate hydrolases"/>
    <property type="match status" value="1"/>
</dbReference>
<keyword evidence="4" id="KW-0067">ATP-binding</keyword>
<sequence length="263" mass="29011">MNKLIDIANLTVGYENKPNVLKDINLSIYQDDFLGIIGPNGGGKTTLLRTILGLIKPQSGSVTFYDKGEKTASINIGYLPQINRIDKKFPISVSEVILSGLTPGNNIFKRYSSADRQKVKEVAERLGIEELLSRAIGDLSGGQLQRVLLGRAIVDNPKLIILDEPSTYVDKLFETNFYKLLGDINKEIAIVLVSHDVGTIISLVKNIACVNQGLHYHPGTDISQEWLLNAYESCPIEILGHGSLPHRVLLEHDHQEGGSHIHQ</sequence>
<reference evidence="7" key="1">
    <citation type="submission" date="2016-08" db="EMBL/GenBank/DDBJ databases">
        <authorList>
            <person name="Wibberg D."/>
        </authorList>
    </citation>
    <scope>NUCLEOTIDE SEQUENCE [LARGE SCALE GENOMIC DNA]</scope>
</reference>
<dbReference type="AlphaFoldDB" id="A0A1R3SZA0"/>
<dbReference type="EMBL" id="LT605205">
    <property type="protein sequence ID" value="SCD19122.1"/>
    <property type="molecule type" value="Genomic_DNA"/>
</dbReference>
<dbReference type="PANTHER" id="PTHR42734">
    <property type="entry name" value="METAL TRANSPORT SYSTEM ATP-BINDING PROTEIN TM_0124-RELATED"/>
    <property type="match status" value="1"/>
</dbReference>
<dbReference type="STRING" id="1642647.PSM36_0287"/>